<evidence type="ECO:0000313" key="3">
    <source>
        <dbReference type="Proteomes" id="UP000092555"/>
    </source>
</evidence>
<gene>
    <name evidence="2" type="ORF">METBIDRAFT_29852</name>
</gene>
<evidence type="ECO:0000256" key="1">
    <source>
        <dbReference type="SAM" id="Phobius"/>
    </source>
</evidence>
<keyword evidence="1" id="KW-1133">Transmembrane helix</keyword>
<sequence>MLQFSFLVENVLLATAILILTIVFAKGLRYSLKPKTNLENSKANLFTVAPVSLDFKWDEEAPLKSYPFKDKEYKLTMGIRNIDISEWLLIENTYLKRIEEKTKITTNSHPAYPASRDLKKSTVFSSPEAEAAVREFYDIAITYMCEKYPMYFEHVDDQIKNRITNELIPAKSSCVKDHKDLLPYLIRTIEEDFIILLKDSSKKDQPYGEEYYFKAGVFAFAAGFDPADKFNQPLTMIHKPIPGYESKLKLSMNRFFDKIKTGALVSRSNFSIQTHAKFFVDDENKGYHLTEEELNTPIPFENLNFEKQVHYRSERQVLTKLPESEAIVFTIRTYLHPMSDFAENMEAANRLRGTLDKFPDDMARYKNITQPRPAVMRYIDELLV</sequence>
<proteinExistence type="predicted"/>
<organism evidence="2 3">
    <name type="scientific">Metschnikowia bicuspidata var. bicuspidata NRRL YB-4993</name>
    <dbReference type="NCBI Taxonomy" id="869754"/>
    <lineage>
        <taxon>Eukaryota</taxon>
        <taxon>Fungi</taxon>
        <taxon>Dikarya</taxon>
        <taxon>Ascomycota</taxon>
        <taxon>Saccharomycotina</taxon>
        <taxon>Pichiomycetes</taxon>
        <taxon>Metschnikowiaceae</taxon>
        <taxon>Metschnikowia</taxon>
    </lineage>
</organism>
<dbReference type="GeneID" id="30028472"/>
<dbReference type="STRING" id="869754.A0A1A0HHK1"/>
<dbReference type="Pfam" id="PF11927">
    <property type="entry name" value="HODM_asu-like"/>
    <property type="match status" value="1"/>
</dbReference>
<protein>
    <recommendedName>
        <fullName evidence="4">DUF3445 domain-containing protein</fullName>
    </recommendedName>
</protein>
<feature type="transmembrane region" description="Helical" evidence="1">
    <location>
        <begin position="6"/>
        <end position="25"/>
    </location>
</feature>
<dbReference type="InterPro" id="IPR021848">
    <property type="entry name" value="HODM_asu-like"/>
</dbReference>
<accession>A0A1A0HHK1</accession>
<dbReference type="Proteomes" id="UP000092555">
    <property type="component" value="Unassembled WGS sequence"/>
</dbReference>
<dbReference type="RefSeq" id="XP_018713838.1">
    <property type="nucleotide sequence ID" value="XM_018855496.1"/>
</dbReference>
<dbReference type="EMBL" id="LXTC01000001">
    <property type="protein sequence ID" value="OBA23357.1"/>
    <property type="molecule type" value="Genomic_DNA"/>
</dbReference>
<reference evidence="2 3" key="1">
    <citation type="submission" date="2016-05" db="EMBL/GenBank/DDBJ databases">
        <title>Comparative genomics of biotechnologically important yeasts.</title>
        <authorList>
            <consortium name="DOE Joint Genome Institute"/>
            <person name="Riley R."/>
            <person name="Haridas S."/>
            <person name="Wolfe K.H."/>
            <person name="Lopes M.R."/>
            <person name="Hittinger C.T."/>
            <person name="Goker M."/>
            <person name="Salamov A."/>
            <person name="Wisecaver J."/>
            <person name="Long T.M."/>
            <person name="Aerts A.L."/>
            <person name="Barry K."/>
            <person name="Choi C."/>
            <person name="Clum A."/>
            <person name="Coughlan A.Y."/>
            <person name="Deshpande S."/>
            <person name="Douglass A.P."/>
            <person name="Hanson S.J."/>
            <person name="Klenk H.-P."/>
            <person name="LaButti K."/>
            <person name="Lapidus A."/>
            <person name="Lindquist E."/>
            <person name="Lipzen A."/>
            <person name="Meier-kolthoff J.P."/>
            <person name="Ohm R.A."/>
            <person name="Otillar R.P."/>
            <person name="Pangilinan J."/>
            <person name="Peng Y."/>
            <person name="Rokas A."/>
            <person name="Rosa C.A."/>
            <person name="Scheuner C."/>
            <person name="Sibirny A.A."/>
            <person name="Slot J.C."/>
            <person name="Stielow J.B."/>
            <person name="Sun H."/>
            <person name="Kurtzman C.P."/>
            <person name="Blackwell M."/>
            <person name="Grigoriev I.V."/>
            <person name="Jeffries T.W."/>
        </authorList>
    </citation>
    <scope>NUCLEOTIDE SEQUENCE [LARGE SCALE GENOMIC DNA]</scope>
    <source>
        <strain evidence="2 3">NRRL YB-4993</strain>
    </source>
</reference>
<evidence type="ECO:0000313" key="2">
    <source>
        <dbReference type="EMBL" id="OBA23357.1"/>
    </source>
</evidence>
<keyword evidence="1" id="KW-0812">Transmembrane</keyword>
<evidence type="ECO:0008006" key="4">
    <source>
        <dbReference type="Google" id="ProtNLM"/>
    </source>
</evidence>
<name>A0A1A0HHK1_9ASCO</name>
<comment type="caution">
    <text evidence="2">The sequence shown here is derived from an EMBL/GenBank/DDBJ whole genome shotgun (WGS) entry which is preliminary data.</text>
</comment>
<dbReference type="AlphaFoldDB" id="A0A1A0HHK1"/>
<keyword evidence="1" id="KW-0472">Membrane</keyword>
<dbReference type="OrthoDB" id="5043642at2759"/>
<keyword evidence="3" id="KW-1185">Reference proteome</keyword>